<comment type="similarity">
    <text evidence="2">Belongs to the cytidine and deoxycytidylate deaminase family. ADAT2 subfamily.</text>
</comment>
<dbReference type="EC" id="3.5.4.33" evidence="4"/>
<sequence>MNYEALMDLALAEAAQSGHDVPVGALVVAASGEVIGRAHNNREVTHDPTGHAEIIAIREATAAIQDWRLEGCTLIVTLEPCVMCAGAIVAARIPRVVFGAWDEKVGASGSLYDLLRDGRLGNPIEVIAGVKEAEASEQLKNFFVGRRALDK</sequence>
<dbReference type="Pfam" id="PF00383">
    <property type="entry name" value="dCMP_cyt_deam_1"/>
    <property type="match status" value="1"/>
</dbReference>
<dbReference type="CDD" id="cd01285">
    <property type="entry name" value="nucleoside_deaminase"/>
    <property type="match status" value="1"/>
</dbReference>
<evidence type="ECO:0000256" key="5">
    <source>
        <dbReference type="ARBA" id="ARBA00019216"/>
    </source>
</evidence>
<dbReference type="InterPro" id="IPR016192">
    <property type="entry name" value="APOBEC/CMP_deaminase_Zn-bd"/>
</dbReference>
<evidence type="ECO:0000256" key="4">
    <source>
        <dbReference type="ARBA" id="ARBA00012740"/>
    </source>
</evidence>
<dbReference type="InterPro" id="IPR028883">
    <property type="entry name" value="tRNA_aden_deaminase"/>
</dbReference>
<protein>
    <recommendedName>
        <fullName evidence="5">tRNA-specific adenosine deaminase 2</fullName>
        <ecNumber evidence="4">3.5.4.33</ecNumber>
    </recommendedName>
</protein>
<keyword evidence="6" id="KW-0819">tRNA processing</keyword>
<evidence type="ECO:0000313" key="12">
    <source>
        <dbReference type="EMBL" id="CAB4556628.1"/>
    </source>
</evidence>
<evidence type="ECO:0000256" key="7">
    <source>
        <dbReference type="ARBA" id="ARBA00022723"/>
    </source>
</evidence>
<evidence type="ECO:0000256" key="10">
    <source>
        <dbReference type="ARBA" id="ARBA00048045"/>
    </source>
</evidence>
<evidence type="ECO:0000256" key="3">
    <source>
        <dbReference type="ARBA" id="ARBA00011738"/>
    </source>
</evidence>
<proteinExistence type="inferred from homology"/>
<dbReference type="InterPro" id="IPR016193">
    <property type="entry name" value="Cytidine_deaminase-like"/>
</dbReference>
<evidence type="ECO:0000256" key="6">
    <source>
        <dbReference type="ARBA" id="ARBA00022694"/>
    </source>
</evidence>
<comment type="catalytic activity">
    <reaction evidence="10">
        <text>adenosine(34) in tRNA + H2O + H(+) = inosine(34) in tRNA + NH4(+)</text>
        <dbReference type="Rhea" id="RHEA:43168"/>
        <dbReference type="Rhea" id="RHEA-COMP:10373"/>
        <dbReference type="Rhea" id="RHEA-COMP:10374"/>
        <dbReference type="ChEBI" id="CHEBI:15377"/>
        <dbReference type="ChEBI" id="CHEBI:15378"/>
        <dbReference type="ChEBI" id="CHEBI:28938"/>
        <dbReference type="ChEBI" id="CHEBI:74411"/>
        <dbReference type="ChEBI" id="CHEBI:82852"/>
        <dbReference type="EC" id="3.5.4.33"/>
    </reaction>
</comment>
<keyword evidence="9" id="KW-0862">Zinc</keyword>
<organism evidence="12">
    <name type="scientific">freshwater metagenome</name>
    <dbReference type="NCBI Taxonomy" id="449393"/>
    <lineage>
        <taxon>unclassified sequences</taxon>
        <taxon>metagenomes</taxon>
        <taxon>ecological metagenomes</taxon>
    </lineage>
</organism>
<dbReference type="GO" id="GO:0008270">
    <property type="term" value="F:zinc ion binding"/>
    <property type="evidence" value="ECO:0007669"/>
    <property type="project" value="InterPro"/>
</dbReference>
<reference evidence="12" key="1">
    <citation type="submission" date="2020-05" db="EMBL/GenBank/DDBJ databases">
        <authorList>
            <person name="Chiriac C."/>
            <person name="Salcher M."/>
            <person name="Ghai R."/>
            <person name="Kavagutti S V."/>
        </authorList>
    </citation>
    <scope>NUCLEOTIDE SEQUENCE</scope>
</reference>
<evidence type="ECO:0000256" key="2">
    <source>
        <dbReference type="ARBA" id="ARBA00010669"/>
    </source>
</evidence>
<dbReference type="EMBL" id="CAEZTF010000028">
    <property type="protein sequence ID" value="CAB4556628.1"/>
    <property type="molecule type" value="Genomic_DNA"/>
</dbReference>
<comment type="cofactor">
    <cofactor evidence="1">
        <name>Zn(2+)</name>
        <dbReference type="ChEBI" id="CHEBI:29105"/>
    </cofactor>
</comment>
<gene>
    <name evidence="12" type="ORF">UFOPK1618_00249</name>
</gene>
<dbReference type="GO" id="GO:0052717">
    <property type="term" value="F:tRNA-specific adenosine-34 deaminase activity"/>
    <property type="evidence" value="ECO:0007669"/>
    <property type="project" value="UniProtKB-EC"/>
</dbReference>
<name>A0A6J6D4L9_9ZZZZ</name>
<dbReference type="PROSITE" id="PS00903">
    <property type="entry name" value="CYT_DCMP_DEAMINASES_1"/>
    <property type="match status" value="1"/>
</dbReference>
<accession>A0A6J6D4L9</accession>
<evidence type="ECO:0000259" key="11">
    <source>
        <dbReference type="PROSITE" id="PS51747"/>
    </source>
</evidence>
<dbReference type="InterPro" id="IPR002125">
    <property type="entry name" value="CMP_dCMP_dom"/>
</dbReference>
<dbReference type="PANTHER" id="PTHR11079:SF202">
    <property type="entry name" value="TRNA-SPECIFIC ADENOSINE DEAMINASE"/>
    <property type="match status" value="1"/>
</dbReference>
<dbReference type="AlphaFoldDB" id="A0A6J6D4L9"/>
<dbReference type="PANTHER" id="PTHR11079">
    <property type="entry name" value="CYTOSINE DEAMINASE FAMILY MEMBER"/>
    <property type="match status" value="1"/>
</dbReference>
<keyword evidence="7" id="KW-0479">Metal-binding</keyword>
<comment type="subunit">
    <text evidence="3">Homodimer.</text>
</comment>
<dbReference type="HAMAP" id="MF_00972">
    <property type="entry name" value="tRNA_aden_deaminase"/>
    <property type="match status" value="1"/>
</dbReference>
<feature type="domain" description="CMP/dCMP-type deaminase" evidence="11">
    <location>
        <begin position="1"/>
        <end position="122"/>
    </location>
</feature>
<evidence type="ECO:0000256" key="8">
    <source>
        <dbReference type="ARBA" id="ARBA00022801"/>
    </source>
</evidence>
<dbReference type="PROSITE" id="PS51747">
    <property type="entry name" value="CYT_DCMP_DEAMINASES_2"/>
    <property type="match status" value="1"/>
</dbReference>
<dbReference type="Gene3D" id="3.40.140.10">
    <property type="entry name" value="Cytidine Deaminase, domain 2"/>
    <property type="match status" value="1"/>
</dbReference>
<dbReference type="SUPFAM" id="SSF53927">
    <property type="entry name" value="Cytidine deaminase-like"/>
    <property type="match status" value="1"/>
</dbReference>
<keyword evidence="8" id="KW-0378">Hydrolase</keyword>
<evidence type="ECO:0000256" key="9">
    <source>
        <dbReference type="ARBA" id="ARBA00022833"/>
    </source>
</evidence>
<dbReference type="GO" id="GO:0002100">
    <property type="term" value="P:tRNA wobble adenosine to inosine editing"/>
    <property type="evidence" value="ECO:0007669"/>
    <property type="project" value="InterPro"/>
</dbReference>
<evidence type="ECO:0000256" key="1">
    <source>
        <dbReference type="ARBA" id="ARBA00001947"/>
    </source>
</evidence>